<dbReference type="InterPro" id="IPR018809">
    <property type="entry name" value="DUF2406"/>
</dbReference>
<feature type="compositionally biased region" description="Basic and acidic residues" evidence="1">
    <location>
        <begin position="357"/>
        <end position="369"/>
    </location>
</feature>
<feature type="compositionally biased region" description="Low complexity" evidence="1">
    <location>
        <begin position="155"/>
        <end position="164"/>
    </location>
</feature>
<evidence type="ECO:0000256" key="1">
    <source>
        <dbReference type="SAM" id="MobiDB-lite"/>
    </source>
</evidence>
<feature type="compositionally biased region" description="Basic residues" evidence="1">
    <location>
        <begin position="370"/>
        <end position="379"/>
    </location>
</feature>
<dbReference type="EMBL" id="JAPEUV010000004">
    <property type="protein sequence ID" value="KAJ4342986.1"/>
    <property type="molecule type" value="Genomic_DNA"/>
</dbReference>
<dbReference type="AlphaFoldDB" id="A0A9W8X780"/>
<comment type="caution">
    <text evidence="2">The sequence shown here is derived from an EMBL/GenBank/DDBJ whole genome shotgun (WGS) entry which is preliminary data.</text>
</comment>
<feature type="compositionally biased region" description="Basic and acidic residues" evidence="1">
    <location>
        <begin position="40"/>
        <end position="53"/>
    </location>
</feature>
<reference evidence="2" key="1">
    <citation type="submission" date="2022-10" db="EMBL/GenBank/DDBJ databases">
        <title>Tapping the CABI collections for fungal endophytes: first genome assemblies for Collariella, Neodidymelliopsis, Ascochyta clinopodiicola, Didymella pomorum, Didymosphaeria variabile, Neocosmospora piperis and Neocucurbitaria cava.</title>
        <authorList>
            <person name="Hill R."/>
        </authorList>
    </citation>
    <scope>NUCLEOTIDE SEQUENCE</scope>
    <source>
        <strain evidence="2">IMI 360193</strain>
    </source>
</reference>
<organism evidence="2 3">
    <name type="scientific">Didymella glomerata</name>
    <dbReference type="NCBI Taxonomy" id="749621"/>
    <lineage>
        <taxon>Eukaryota</taxon>
        <taxon>Fungi</taxon>
        <taxon>Dikarya</taxon>
        <taxon>Ascomycota</taxon>
        <taxon>Pezizomycotina</taxon>
        <taxon>Dothideomycetes</taxon>
        <taxon>Pleosporomycetidae</taxon>
        <taxon>Pleosporales</taxon>
        <taxon>Pleosporineae</taxon>
        <taxon>Didymellaceae</taxon>
        <taxon>Didymella</taxon>
    </lineage>
</organism>
<dbReference type="PANTHER" id="PTHR28186">
    <property type="entry name" value="MEIOTICALLY UP-REGULATED GENE 9 PROTEIN"/>
    <property type="match status" value="1"/>
</dbReference>
<sequence>MDSQQGRPRAKSGAFSFRSQGSEDNNNPASKSPKSKHSRKESDSERRKTHYDPTTKANPNAAMNEAQPSTYQQAADGHHALAAALEKPTLQSLRSFQHSDANGDLIAEPDLSNPSRSRWERPLDTIRSFEAAIDGEYRRRASQMRSDQTDVMSTYGGASRRSSYYGGGPDATRHSSNSYYGNQHHGGRAPRDSYDNGYGQGGPVGGPPRVRYGNRMQSDPGWGSQGGSRMSQGQNVYGQPPPNGYQQSRDTVHTNGSNGSNSDGAYGTDPSDNSSFERSMPVRPPHADMGEQYGANGYGGPIREEQQQPGYFPSQQQQYGAPPPPPHAAKPPQPKPAPIKLGGGEGGAAPAGRPGVLRKESSGGEDKRRSWFKRRFSKD</sequence>
<feature type="region of interest" description="Disordered" evidence="1">
    <location>
        <begin position="1"/>
        <end position="86"/>
    </location>
</feature>
<dbReference type="OrthoDB" id="5330253at2759"/>
<evidence type="ECO:0000313" key="2">
    <source>
        <dbReference type="EMBL" id="KAJ4342986.1"/>
    </source>
</evidence>
<dbReference type="Pfam" id="PF10295">
    <property type="entry name" value="DUF2406"/>
    <property type="match status" value="1"/>
</dbReference>
<dbReference type="Proteomes" id="UP001140562">
    <property type="component" value="Unassembled WGS sequence"/>
</dbReference>
<protein>
    <submittedName>
        <fullName evidence="2">Uncharacterized protein</fullName>
    </submittedName>
</protein>
<gene>
    <name evidence="2" type="ORF">N0V87_000704</name>
</gene>
<dbReference type="PANTHER" id="PTHR28186:SF1">
    <property type="entry name" value="MEIOTICALLY UP-REGULATED GENE 9 PROTEIN"/>
    <property type="match status" value="1"/>
</dbReference>
<evidence type="ECO:0000313" key="3">
    <source>
        <dbReference type="Proteomes" id="UP001140562"/>
    </source>
</evidence>
<feature type="compositionally biased region" description="Polar residues" evidence="1">
    <location>
        <begin position="244"/>
        <end position="263"/>
    </location>
</feature>
<feature type="region of interest" description="Disordered" evidence="1">
    <location>
        <begin position="101"/>
        <end position="379"/>
    </location>
</feature>
<feature type="compositionally biased region" description="Low complexity" evidence="1">
    <location>
        <begin position="307"/>
        <end position="320"/>
    </location>
</feature>
<feature type="compositionally biased region" description="Pro residues" evidence="1">
    <location>
        <begin position="321"/>
        <end position="337"/>
    </location>
</feature>
<accession>A0A9W8X780</accession>
<name>A0A9W8X780_9PLEO</name>
<keyword evidence="3" id="KW-1185">Reference proteome</keyword>
<feature type="compositionally biased region" description="Polar residues" evidence="1">
    <location>
        <begin position="143"/>
        <end position="152"/>
    </location>
</feature>
<proteinExistence type="predicted"/>
<feature type="compositionally biased region" description="Polar residues" evidence="1">
    <location>
        <begin position="17"/>
        <end position="32"/>
    </location>
</feature>